<reference evidence="5" key="1">
    <citation type="journal article" date="2014" name="Int. J. Syst. Evol. Microbiol.">
        <title>Complete genome sequence of Corynebacterium casei LMG S-19264T (=DSM 44701T), isolated from a smear-ripened cheese.</title>
        <authorList>
            <consortium name="US DOE Joint Genome Institute (JGI-PGF)"/>
            <person name="Walter F."/>
            <person name="Albersmeier A."/>
            <person name="Kalinowski J."/>
            <person name="Ruckert C."/>
        </authorList>
    </citation>
    <scope>NUCLEOTIDE SEQUENCE</scope>
    <source>
        <strain evidence="5">CGMCC 1.16012</strain>
    </source>
</reference>
<dbReference type="Pfam" id="PF02682">
    <property type="entry name" value="CT_C_D"/>
    <property type="match status" value="1"/>
</dbReference>
<proteinExistence type="predicted"/>
<evidence type="ECO:0000313" key="5">
    <source>
        <dbReference type="EMBL" id="GGE37853.1"/>
    </source>
</evidence>
<dbReference type="InterPro" id="IPR029000">
    <property type="entry name" value="Cyclophilin-like_dom_sf"/>
</dbReference>
<evidence type="ECO:0000259" key="4">
    <source>
        <dbReference type="SMART" id="SM00796"/>
    </source>
</evidence>
<dbReference type="EMBL" id="BMKN01000001">
    <property type="protein sequence ID" value="GGE37853.1"/>
    <property type="molecule type" value="Genomic_DNA"/>
</dbReference>
<reference evidence="5" key="2">
    <citation type="submission" date="2020-09" db="EMBL/GenBank/DDBJ databases">
        <authorList>
            <person name="Sun Q."/>
            <person name="Zhou Y."/>
        </authorList>
    </citation>
    <scope>NUCLEOTIDE SEQUENCE</scope>
    <source>
        <strain evidence="5">CGMCC 1.16012</strain>
    </source>
</reference>
<name>A0A917AAZ9_9RHOB</name>
<sequence>MSDPLTPELWPFRDDALLVRFARVASPQASGAVQAFTAALADVLPKGVVETAPALASVLIRFEPDTGVAKVIHTAVQSLLQSRDWAAAPSPKASRIWHIPACFAGEYAPQLAEVANLAGLTPVKAVKEVLETDIRVLAIGFAPGQPYLGLLPERWGFPRQEALTPKVPAGALVAAVRQLVLFANESPTGWRQIGQTAFRPFQPEAEVSFPLRAGDAVRFHAVSPSEFDALRQGDPMGGARVESAS</sequence>
<dbReference type="SUPFAM" id="SSF160467">
    <property type="entry name" value="PH0987 N-terminal domain-like"/>
    <property type="match status" value="1"/>
</dbReference>
<dbReference type="GO" id="GO:0016787">
    <property type="term" value="F:hydrolase activity"/>
    <property type="evidence" value="ECO:0007669"/>
    <property type="project" value="UniProtKB-KW"/>
</dbReference>
<keyword evidence="2 5" id="KW-0378">Hydrolase</keyword>
<dbReference type="InterPro" id="IPR003833">
    <property type="entry name" value="CT_C_D"/>
</dbReference>
<dbReference type="AlphaFoldDB" id="A0A917AAZ9"/>
<keyword evidence="1" id="KW-0547">Nucleotide-binding</keyword>
<dbReference type="InterPro" id="IPR010016">
    <property type="entry name" value="PxpB"/>
</dbReference>
<keyword evidence="3" id="KW-0067">ATP-binding</keyword>
<dbReference type="Gene3D" id="3.30.1360.40">
    <property type="match status" value="1"/>
</dbReference>
<dbReference type="Gene3D" id="2.40.100.10">
    <property type="entry name" value="Cyclophilin-like"/>
    <property type="match status" value="1"/>
</dbReference>
<dbReference type="PANTHER" id="PTHR34698">
    <property type="entry name" value="5-OXOPROLINASE SUBUNIT B"/>
    <property type="match status" value="1"/>
</dbReference>
<gene>
    <name evidence="5" type="ORF">GCM10011517_02050</name>
</gene>
<keyword evidence="6" id="KW-1185">Reference proteome</keyword>
<evidence type="ECO:0000256" key="3">
    <source>
        <dbReference type="ARBA" id="ARBA00022840"/>
    </source>
</evidence>
<evidence type="ECO:0000256" key="2">
    <source>
        <dbReference type="ARBA" id="ARBA00022801"/>
    </source>
</evidence>
<evidence type="ECO:0000313" key="6">
    <source>
        <dbReference type="Proteomes" id="UP000606730"/>
    </source>
</evidence>
<feature type="domain" description="Carboxyltransferase" evidence="4">
    <location>
        <begin position="7"/>
        <end position="211"/>
    </location>
</feature>
<comment type="caution">
    <text evidence="5">The sequence shown here is derived from an EMBL/GenBank/DDBJ whole genome shotgun (WGS) entry which is preliminary data.</text>
</comment>
<dbReference type="SUPFAM" id="SSF50891">
    <property type="entry name" value="Cyclophilin-like"/>
    <property type="match status" value="1"/>
</dbReference>
<organism evidence="5 6">
    <name type="scientific">Actibacterium pelagium</name>
    <dbReference type="NCBI Taxonomy" id="2029103"/>
    <lineage>
        <taxon>Bacteria</taxon>
        <taxon>Pseudomonadati</taxon>
        <taxon>Pseudomonadota</taxon>
        <taxon>Alphaproteobacteria</taxon>
        <taxon>Rhodobacterales</taxon>
        <taxon>Roseobacteraceae</taxon>
        <taxon>Actibacterium</taxon>
    </lineage>
</organism>
<protein>
    <submittedName>
        <fullName evidence="5">Allophanate hydrolase</fullName>
    </submittedName>
</protein>
<accession>A0A917AAZ9</accession>
<evidence type="ECO:0000256" key="1">
    <source>
        <dbReference type="ARBA" id="ARBA00022741"/>
    </source>
</evidence>
<dbReference type="RefSeq" id="WP_095596846.1">
    <property type="nucleotide sequence ID" value="NZ_BMKN01000001.1"/>
</dbReference>
<dbReference type="Proteomes" id="UP000606730">
    <property type="component" value="Unassembled WGS sequence"/>
</dbReference>
<dbReference type="SMART" id="SM00796">
    <property type="entry name" value="AHS1"/>
    <property type="match status" value="1"/>
</dbReference>
<dbReference type="OrthoDB" id="9778567at2"/>
<dbReference type="PANTHER" id="PTHR34698:SF2">
    <property type="entry name" value="5-OXOPROLINASE SUBUNIT B"/>
    <property type="match status" value="1"/>
</dbReference>
<dbReference type="GO" id="GO:0005524">
    <property type="term" value="F:ATP binding"/>
    <property type="evidence" value="ECO:0007669"/>
    <property type="project" value="UniProtKB-KW"/>
</dbReference>